<evidence type="ECO:0000259" key="2">
    <source>
        <dbReference type="Pfam" id="PF26472"/>
    </source>
</evidence>
<comment type="caution">
    <text evidence="3">The sequence shown here is derived from an EMBL/GenBank/DDBJ whole genome shotgun (WGS) entry which is preliminary data.</text>
</comment>
<feature type="transmembrane region" description="Helical" evidence="1">
    <location>
        <begin position="93"/>
        <end position="114"/>
    </location>
</feature>
<accession>A0ABD5YCM8</accession>
<keyword evidence="1" id="KW-0472">Membrane</keyword>
<dbReference type="InterPro" id="IPR058460">
    <property type="entry name" value="DUF8147"/>
</dbReference>
<keyword evidence="1" id="KW-1133">Transmembrane helix</keyword>
<dbReference type="AlphaFoldDB" id="A0ABD5YCM8"/>
<feature type="transmembrane region" description="Helical" evidence="1">
    <location>
        <begin position="65"/>
        <end position="87"/>
    </location>
</feature>
<keyword evidence="4" id="KW-1185">Reference proteome</keyword>
<reference evidence="3 4" key="1">
    <citation type="journal article" date="2019" name="Int. J. Syst. Evol. Microbiol.">
        <title>The Global Catalogue of Microorganisms (GCM) 10K type strain sequencing project: providing services to taxonomists for standard genome sequencing and annotation.</title>
        <authorList>
            <consortium name="The Broad Institute Genomics Platform"/>
            <consortium name="The Broad Institute Genome Sequencing Center for Infectious Disease"/>
            <person name="Wu L."/>
            <person name="Ma J."/>
        </authorList>
    </citation>
    <scope>NUCLEOTIDE SEQUENCE [LARGE SCALE GENOMIC DNA]</scope>
    <source>
        <strain evidence="3 4">Q85</strain>
    </source>
</reference>
<dbReference type="Pfam" id="PF26472">
    <property type="entry name" value="DUF8147"/>
    <property type="match status" value="1"/>
</dbReference>
<evidence type="ECO:0000313" key="4">
    <source>
        <dbReference type="Proteomes" id="UP001596390"/>
    </source>
</evidence>
<feature type="domain" description="DUF8147" evidence="2">
    <location>
        <begin position="2"/>
        <end position="113"/>
    </location>
</feature>
<evidence type="ECO:0000313" key="3">
    <source>
        <dbReference type="EMBL" id="MFC7187130.1"/>
    </source>
</evidence>
<protein>
    <recommendedName>
        <fullName evidence="2">DUF8147 domain-containing protein</fullName>
    </recommendedName>
</protein>
<evidence type="ECO:0000256" key="1">
    <source>
        <dbReference type="SAM" id="Phobius"/>
    </source>
</evidence>
<dbReference type="Proteomes" id="UP001596390">
    <property type="component" value="Unassembled WGS sequence"/>
</dbReference>
<gene>
    <name evidence="3" type="ORF">ACFQMK_09560</name>
</gene>
<dbReference type="RefSeq" id="WP_267664238.1">
    <property type="nucleotide sequence ID" value="NZ_JAODIX010000035.1"/>
</dbReference>
<sequence length="122" mass="12197">MNARPIATIGVALTAFLVVAAVFTEALAAQIAFSALVGLPAGLAAGVVAGAAVRTRLWRSPSARPALLGIAAFGYALLVAAAVSYAVPPARDLVSVATAVPFAAVCAVGVGLLARRYPERVN</sequence>
<feature type="transmembrane region" description="Helical" evidence="1">
    <location>
        <begin position="31"/>
        <end position="53"/>
    </location>
</feature>
<organism evidence="3 4">
    <name type="scientific">Halorubrum yunnanense</name>
    <dbReference type="NCBI Taxonomy" id="1526162"/>
    <lineage>
        <taxon>Archaea</taxon>
        <taxon>Methanobacteriati</taxon>
        <taxon>Methanobacteriota</taxon>
        <taxon>Stenosarchaea group</taxon>
        <taxon>Halobacteria</taxon>
        <taxon>Halobacteriales</taxon>
        <taxon>Haloferacaceae</taxon>
        <taxon>Halorubrum</taxon>
    </lineage>
</organism>
<proteinExistence type="predicted"/>
<dbReference type="EMBL" id="JBHSZZ010000035">
    <property type="protein sequence ID" value="MFC7187130.1"/>
    <property type="molecule type" value="Genomic_DNA"/>
</dbReference>
<keyword evidence="1" id="KW-0812">Transmembrane</keyword>
<name>A0ABD5YCM8_9EURY</name>